<gene>
    <name evidence="7" type="ORF">FANTH_262</name>
</gene>
<evidence type="ECO:0000256" key="4">
    <source>
        <dbReference type="ARBA" id="ARBA00022980"/>
    </source>
</evidence>
<accession>A0A8H4ZZS4</accession>
<dbReference type="InterPro" id="IPR027437">
    <property type="entry name" value="Rbsml_uS13_C"/>
</dbReference>
<name>A0A8H4ZZS4_9HYPO</name>
<evidence type="ECO:0000313" key="7">
    <source>
        <dbReference type="EMBL" id="KAF5255047.1"/>
    </source>
</evidence>
<keyword evidence="5" id="KW-0687">Ribonucleoprotein</keyword>
<evidence type="ECO:0000313" key="8">
    <source>
        <dbReference type="Proteomes" id="UP000573603"/>
    </source>
</evidence>
<dbReference type="AlphaFoldDB" id="A0A8H4ZZS4"/>
<sequence>MSLVSGEKSNFQFVSHPLQHHLIDIEFDTATLECACAILFSVILRLLNTNVDGKQKVMYALTKIKGVGRRYSNLVCKKADVDLNKRAGELTSEELERIVTILQNPTQYKIPTWFINRQRDIVDGKDSHILANGVDSKLREDLERLKKIRAHRGLRHYWGLRVRGQHTKTTGRRGRTVGVSKKKGG</sequence>
<dbReference type="PROSITE" id="PS50159">
    <property type="entry name" value="RIBOSOMAL_S13_2"/>
    <property type="match status" value="1"/>
</dbReference>
<comment type="caution">
    <text evidence="7">The sequence shown here is derived from an EMBL/GenBank/DDBJ whole genome shotgun (WGS) entry which is preliminary data.</text>
</comment>
<dbReference type="NCBIfam" id="NF003140">
    <property type="entry name" value="PRK04053.1"/>
    <property type="match status" value="1"/>
</dbReference>
<comment type="subcellular location">
    <subcellularLocation>
        <location evidence="1">Cytoplasm</location>
    </subcellularLocation>
</comment>
<dbReference type="GO" id="GO:0005829">
    <property type="term" value="C:cytosol"/>
    <property type="evidence" value="ECO:0007669"/>
    <property type="project" value="TreeGrafter"/>
</dbReference>
<dbReference type="Pfam" id="PF00416">
    <property type="entry name" value="Ribosomal_S13"/>
    <property type="match status" value="1"/>
</dbReference>
<proteinExistence type="inferred from homology"/>
<keyword evidence="3" id="KW-0963">Cytoplasm</keyword>
<dbReference type="GO" id="GO:0003735">
    <property type="term" value="F:structural constituent of ribosome"/>
    <property type="evidence" value="ECO:0007669"/>
    <property type="project" value="InterPro"/>
</dbReference>
<feature type="region of interest" description="Disordered" evidence="6">
    <location>
        <begin position="166"/>
        <end position="185"/>
    </location>
</feature>
<dbReference type="Gene3D" id="4.10.910.10">
    <property type="entry name" value="30s ribosomal protein s13, domain 2"/>
    <property type="match status" value="1"/>
</dbReference>
<reference evidence="7 8" key="1">
    <citation type="journal article" date="2020" name="BMC Genomics">
        <title>Correction to: Identification and distribution of gene clusters required for synthesis of sphingolipid metabolism inhibitors in diverse species of the filamentous fungus Fusarium.</title>
        <authorList>
            <person name="Kim H.S."/>
            <person name="Lohmar J.M."/>
            <person name="Busman M."/>
            <person name="Brown D.W."/>
            <person name="Naumann T.A."/>
            <person name="Divon H.H."/>
            <person name="Lysoe E."/>
            <person name="Uhlig S."/>
            <person name="Proctor R.H."/>
        </authorList>
    </citation>
    <scope>NUCLEOTIDE SEQUENCE [LARGE SCALE GENOMIC DNA]</scope>
    <source>
        <strain evidence="7 8">NRRL 25214</strain>
    </source>
</reference>
<dbReference type="GO" id="GO:0015935">
    <property type="term" value="C:small ribosomal subunit"/>
    <property type="evidence" value="ECO:0007669"/>
    <property type="project" value="TreeGrafter"/>
</dbReference>
<dbReference type="PANTHER" id="PTHR10871">
    <property type="entry name" value="30S RIBOSOMAL PROTEIN S13/40S RIBOSOMAL PROTEIN S18"/>
    <property type="match status" value="1"/>
</dbReference>
<dbReference type="Proteomes" id="UP000573603">
    <property type="component" value="Unassembled WGS sequence"/>
</dbReference>
<dbReference type="PANTHER" id="PTHR10871:SF3">
    <property type="entry name" value="SMALL RIBOSOMAL SUBUNIT PROTEIN US13"/>
    <property type="match status" value="1"/>
</dbReference>
<dbReference type="InterPro" id="IPR001892">
    <property type="entry name" value="Ribosomal_uS13"/>
</dbReference>
<dbReference type="HAMAP" id="MF_01315">
    <property type="entry name" value="Ribosomal_uS13"/>
    <property type="match status" value="1"/>
</dbReference>
<protein>
    <recommendedName>
        <fullName evidence="9">40S ribosomal protein S18</fullName>
    </recommendedName>
</protein>
<evidence type="ECO:0000256" key="1">
    <source>
        <dbReference type="ARBA" id="ARBA00004496"/>
    </source>
</evidence>
<dbReference type="Gene3D" id="1.10.8.50">
    <property type="match status" value="1"/>
</dbReference>
<evidence type="ECO:0000256" key="3">
    <source>
        <dbReference type="ARBA" id="ARBA00022490"/>
    </source>
</evidence>
<evidence type="ECO:0000256" key="2">
    <source>
        <dbReference type="ARBA" id="ARBA00008080"/>
    </source>
</evidence>
<dbReference type="GO" id="GO:0006412">
    <property type="term" value="P:translation"/>
    <property type="evidence" value="ECO:0007669"/>
    <property type="project" value="InterPro"/>
</dbReference>
<dbReference type="GO" id="GO:0003723">
    <property type="term" value="F:RNA binding"/>
    <property type="evidence" value="ECO:0007669"/>
    <property type="project" value="InterPro"/>
</dbReference>
<dbReference type="SUPFAM" id="SSF46946">
    <property type="entry name" value="S13-like H2TH domain"/>
    <property type="match status" value="1"/>
</dbReference>
<dbReference type="FunFam" id="4.10.910.10:FF:000002">
    <property type="entry name" value="40S ribosomal protein S18"/>
    <property type="match status" value="1"/>
</dbReference>
<dbReference type="EMBL" id="JABEVY010000009">
    <property type="protein sequence ID" value="KAF5255047.1"/>
    <property type="molecule type" value="Genomic_DNA"/>
</dbReference>
<organism evidence="7 8">
    <name type="scientific">Fusarium anthophilum</name>
    <dbReference type="NCBI Taxonomy" id="48485"/>
    <lineage>
        <taxon>Eukaryota</taxon>
        <taxon>Fungi</taxon>
        <taxon>Dikarya</taxon>
        <taxon>Ascomycota</taxon>
        <taxon>Pezizomycotina</taxon>
        <taxon>Sordariomycetes</taxon>
        <taxon>Hypocreomycetidae</taxon>
        <taxon>Hypocreales</taxon>
        <taxon>Nectriaceae</taxon>
        <taxon>Fusarium</taxon>
        <taxon>Fusarium fujikuroi species complex</taxon>
    </lineage>
</organism>
<dbReference type="InterPro" id="IPR010979">
    <property type="entry name" value="Ribosomal_uS13-like_H2TH"/>
</dbReference>
<evidence type="ECO:0000256" key="5">
    <source>
        <dbReference type="ARBA" id="ARBA00023274"/>
    </source>
</evidence>
<comment type="similarity">
    <text evidence="2">Belongs to the universal ribosomal protein uS13 family.</text>
</comment>
<dbReference type="InterPro" id="IPR018269">
    <property type="entry name" value="Ribosomal_uS13_CS"/>
</dbReference>
<dbReference type="FunFam" id="1.10.8.50:FF:000002">
    <property type="entry name" value="40S ribosomal protein S18"/>
    <property type="match status" value="1"/>
</dbReference>
<evidence type="ECO:0008006" key="9">
    <source>
        <dbReference type="Google" id="ProtNLM"/>
    </source>
</evidence>
<evidence type="ECO:0000256" key="6">
    <source>
        <dbReference type="SAM" id="MobiDB-lite"/>
    </source>
</evidence>
<keyword evidence="8" id="KW-1185">Reference proteome</keyword>
<keyword evidence="4" id="KW-0689">Ribosomal protein</keyword>
<dbReference type="PROSITE" id="PS00646">
    <property type="entry name" value="RIBOSOMAL_S13_1"/>
    <property type="match status" value="1"/>
</dbReference>